<dbReference type="InterPro" id="IPR029021">
    <property type="entry name" value="Prot-tyrosine_phosphatase-like"/>
</dbReference>
<dbReference type="GO" id="GO:0004725">
    <property type="term" value="F:protein tyrosine phosphatase activity"/>
    <property type="evidence" value="ECO:0007669"/>
    <property type="project" value="UniProtKB-EC"/>
</dbReference>
<keyword evidence="9" id="KW-1185">Reference proteome</keyword>
<evidence type="ECO:0000259" key="6">
    <source>
        <dbReference type="PROSITE" id="PS50054"/>
    </source>
</evidence>
<name>A0A1D1UJX7_RAMVA</name>
<organism evidence="8 9">
    <name type="scientific">Ramazzottius varieornatus</name>
    <name type="common">Water bear</name>
    <name type="synonym">Tardigrade</name>
    <dbReference type="NCBI Taxonomy" id="947166"/>
    <lineage>
        <taxon>Eukaryota</taxon>
        <taxon>Metazoa</taxon>
        <taxon>Ecdysozoa</taxon>
        <taxon>Tardigrada</taxon>
        <taxon>Eutardigrada</taxon>
        <taxon>Parachela</taxon>
        <taxon>Hypsibioidea</taxon>
        <taxon>Ramazzottiidae</taxon>
        <taxon>Ramazzottius</taxon>
    </lineage>
</organism>
<dbReference type="EMBL" id="BDGG01000001">
    <property type="protein sequence ID" value="GAU90009.1"/>
    <property type="molecule type" value="Genomic_DNA"/>
</dbReference>
<feature type="compositionally biased region" description="Polar residues" evidence="5">
    <location>
        <begin position="449"/>
        <end position="459"/>
    </location>
</feature>
<dbReference type="InterPro" id="IPR003595">
    <property type="entry name" value="Tyr_Pase_cat"/>
</dbReference>
<dbReference type="SUPFAM" id="SSF52799">
    <property type="entry name" value="(Phosphotyrosine protein) phosphatases II"/>
    <property type="match status" value="2"/>
</dbReference>
<protein>
    <recommendedName>
        <fullName evidence="2">protein-tyrosine-phosphatase</fullName>
        <ecNumber evidence="2">3.1.3.48</ecNumber>
    </recommendedName>
</protein>
<keyword evidence="3" id="KW-0378">Hydrolase</keyword>
<evidence type="ECO:0000256" key="2">
    <source>
        <dbReference type="ARBA" id="ARBA00013064"/>
    </source>
</evidence>
<proteinExistence type="inferred from homology"/>
<evidence type="ECO:0000256" key="4">
    <source>
        <dbReference type="ARBA" id="ARBA00022912"/>
    </source>
</evidence>
<feature type="domain" description="Tyrosine-protein phosphatase" evidence="6">
    <location>
        <begin position="203"/>
        <end position="358"/>
    </location>
</feature>
<dbReference type="Pfam" id="PF14671">
    <property type="entry name" value="DSPn"/>
    <property type="match status" value="1"/>
</dbReference>
<dbReference type="Proteomes" id="UP000186922">
    <property type="component" value="Unassembled WGS sequence"/>
</dbReference>
<dbReference type="PANTHER" id="PTHR23339">
    <property type="entry name" value="TYROSINE SPECIFIC PROTEIN PHOSPHATASE AND DUAL SPECIFICITY PROTEIN PHOSPHATASE"/>
    <property type="match status" value="1"/>
</dbReference>
<dbReference type="PROSITE" id="PS50056">
    <property type="entry name" value="TYR_PHOSPHATASE_2"/>
    <property type="match status" value="1"/>
</dbReference>
<dbReference type="EC" id="3.1.3.48" evidence="2"/>
<evidence type="ECO:0000313" key="9">
    <source>
        <dbReference type="Proteomes" id="UP000186922"/>
    </source>
</evidence>
<reference evidence="8 9" key="1">
    <citation type="journal article" date="2016" name="Nat. Commun.">
        <title>Extremotolerant tardigrade genome and improved radiotolerance of human cultured cells by tardigrade-unique protein.</title>
        <authorList>
            <person name="Hashimoto T."/>
            <person name="Horikawa D.D."/>
            <person name="Saito Y."/>
            <person name="Kuwahara H."/>
            <person name="Kozuka-Hata H."/>
            <person name="Shin-I T."/>
            <person name="Minakuchi Y."/>
            <person name="Ohishi K."/>
            <person name="Motoyama A."/>
            <person name="Aizu T."/>
            <person name="Enomoto A."/>
            <person name="Kondo K."/>
            <person name="Tanaka S."/>
            <person name="Hara Y."/>
            <person name="Koshikawa S."/>
            <person name="Sagara H."/>
            <person name="Miura T."/>
            <person name="Yokobori S."/>
            <person name="Miyagawa K."/>
            <person name="Suzuki Y."/>
            <person name="Kubo T."/>
            <person name="Oyama M."/>
            <person name="Kohara Y."/>
            <person name="Fujiyama A."/>
            <person name="Arakawa K."/>
            <person name="Katayama T."/>
            <person name="Toyoda A."/>
            <person name="Kunieda T."/>
        </authorList>
    </citation>
    <scope>NUCLEOTIDE SEQUENCE [LARGE SCALE GENOMIC DNA]</scope>
    <source>
        <strain evidence="8 9">YOKOZUNA-1</strain>
    </source>
</reference>
<keyword evidence="4" id="KW-0904">Protein phosphatase</keyword>
<dbReference type="PROSITE" id="PS50054">
    <property type="entry name" value="TYR_PHOSPHATASE_DUAL"/>
    <property type="match status" value="1"/>
</dbReference>
<evidence type="ECO:0000256" key="1">
    <source>
        <dbReference type="ARBA" id="ARBA00007315"/>
    </source>
</evidence>
<feature type="region of interest" description="Disordered" evidence="5">
    <location>
        <begin position="436"/>
        <end position="477"/>
    </location>
</feature>
<dbReference type="STRING" id="947166.A0A1D1UJX7"/>
<dbReference type="InterPro" id="IPR000387">
    <property type="entry name" value="Tyr_Pase_dom"/>
</dbReference>
<dbReference type="InterPro" id="IPR044506">
    <property type="entry name" value="CDC14_C"/>
</dbReference>
<evidence type="ECO:0000313" key="8">
    <source>
        <dbReference type="EMBL" id="GAU90009.1"/>
    </source>
</evidence>
<accession>A0A1D1UJX7</accession>
<evidence type="ECO:0000259" key="7">
    <source>
        <dbReference type="PROSITE" id="PS50056"/>
    </source>
</evidence>
<dbReference type="InterPro" id="IPR020422">
    <property type="entry name" value="TYR_PHOSPHATASE_DUAL_dom"/>
</dbReference>
<feature type="domain" description="Tyrosine specific protein phosphatases" evidence="7">
    <location>
        <begin position="283"/>
        <end position="345"/>
    </location>
</feature>
<evidence type="ECO:0000256" key="5">
    <source>
        <dbReference type="SAM" id="MobiDB-lite"/>
    </source>
</evidence>
<dbReference type="FunFam" id="3.90.190.10:FF:000006">
    <property type="entry name" value="Dual specificity protein phosphatase CDC14B"/>
    <property type="match status" value="1"/>
</dbReference>
<dbReference type="SMART" id="SM00404">
    <property type="entry name" value="PTPc_motif"/>
    <property type="match status" value="1"/>
</dbReference>
<dbReference type="SMART" id="SM00195">
    <property type="entry name" value="DSPc"/>
    <property type="match status" value="1"/>
</dbReference>
<dbReference type="Gene3D" id="3.90.190.10">
    <property type="entry name" value="Protein tyrosine phosphatase superfamily"/>
    <property type="match status" value="2"/>
</dbReference>
<sequence length="477" mass="52501">MSETEDSQESIVGSKEKAPTALEDVLRNAVVVIPDVFYFARLSAPPPELPNVIAFSVDTELVYDSFFDDFGPLNIAKVYRYCEKVKRLLTNAALAAKSPSDQKVLHYSSQTDDRKFVNGAWLVGAYTILKLGKSPEEAYALLQTVSAKELIGFRDASCGPSTYNLSLKDCLVGLYKAVQCEFFTYDKFNLQEYEHYERVENGDFNWITPKFLAFCGPHQRTRLEGYPVHAPEEYFKYFKEHNISTIVRLNSPQYAAERFTAAGFDHQDLIFPDGTSPNEAILHAFLNIAETAKGGLAIHCKAGLGRTGTLIAAYLMKHNGFSPSEAIAWVRIVRPGSVIGQQQHYLEAVKNSLWARAPTEAPAGTPATEVAAAPMTLTTITESTETRDLVTGVTTVSEVTTIVESSPSAGLSDTSLSDVEQSAAGVTQGDVLNAKKAMRDKARPERCQTRSMGKNTVGDTTVPTKRKVVKKKKLKTR</sequence>
<evidence type="ECO:0000256" key="3">
    <source>
        <dbReference type="ARBA" id="ARBA00022801"/>
    </source>
</evidence>
<dbReference type="InterPro" id="IPR016130">
    <property type="entry name" value="Tyr_Pase_AS"/>
</dbReference>
<feature type="compositionally biased region" description="Basic and acidic residues" evidence="5">
    <location>
        <begin position="437"/>
        <end position="448"/>
    </location>
</feature>
<comment type="caution">
    <text evidence="8">The sequence shown here is derived from an EMBL/GenBank/DDBJ whole genome shotgun (WGS) entry which is preliminary data.</text>
</comment>
<dbReference type="AlphaFoldDB" id="A0A1D1UJX7"/>
<dbReference type="OrthoDB" id="266663at2759"/>
<dbReference type="CDD" id="cd14499">
    <property type="entry name" value="CDC14_C"/>
    <property type="match status" value="1"/>
</dbReference>
<dbReference type="PROSITE" id="PS00383">
    <property type="entry name" value="TYR_PHOSPHATASE_1"/>
    <property type="match status" value="1"/>
</dbReference>
<dbReference type="InterPro" id="IPR029260">
    <property type="entry name" value="DSPn"/>
</dbReference>
<feature type="compositionally biased region" description="Basic residues" evidence="5">
    <location>
        <begin position="464"/>
        <end position="477"/>
    </location>
</feature>
<dbReference type="CDD" id="cd17657">
    <property type="entry name" value="CDC14_N"/>
    <property type="match status" value="1"/>
</dbReference>
<gene>
    <name evidence="8" type="primary">RvY_02491-1</name>
    <name evidence="8" type="synonym">RvY_02491.1</name>
    <name evidence="8" type="ORF">RvY_02491</name>
</gene>
<comment type="similarity">
    <text evidence="1">Belongs to the protein-tyrosine phosphatase family. Non-receptor class CDC14 subfamily.</text>
</comment>
<dbReference type="Pfam" id="PF22785">
    <property type="entry name" value="Tc-R-P"/>
    <property type="match status" value="1"/>
</dbReference>
<dbReference type="InterPro" id="IPR050561">
    <property type="entry name" value="PTP"/>
</dbReference>